<dbReference type="OrthoDB" id="9802897at2"/>
<gene>
    <name evidence="2" type="ORF">D7I46_02370</name>
</gene>
<feature type="domain" description="Metallo-beta-lactamase" evidence="1">
    <location>
        <begin position="79"/>
        <end position="284"/>
    </location>
</feature>
<dbReference type="KEGG" id="lact:D7I46_02370"/>
<keyword evidence="3" id="KW-1185">Reference proteome</keyword>
<name>A0A387B8L4_9LACT</name>
<dbReference type="AlphaFoldDB" id="A0A387B8L4"/>
<dbReference type="InterPro" id="IPR036866">
    <property type="entry name" value="RibonucZ/Hydroxyglut_hydro"/>
</dbReference>
<dbReference type="Gene3D" id="3.60.15.10">
    <property type="entry name" value="Ribonuclease Z/Hydroxyacylglutathione hydrolase-like"/>
    <property type="match status" value="1"/>
</dbReference>
<reference evidence="2 3" key="1">
    <citation type="submission" date="2018-09" db="EMBL/GenBank/DDBJ databases">
        <title>Genome sequencing of strain 1JSPR-7.</title>
        <authorList>
            <person name="Heo J."/>
            <person name="Kim S.-J."/>
            <person name="Kwon S.-W."/>
        </authorList>
    </citation>
    <scope>NUCLEOTIDE SEQUENCE [LARGE SCALE GENOMIC DNA]</scope>
    <source>
        <strain evidence="2 3">1JSPR-7</strain>
    </source>
</reference>
<dbReference type="Pfam" id="PF00753">
    <property type="entry name" value="Lactamase_B"/>
    <property type="match status" value="1"/>
</dbReference>
<dbReference type="GO" id="GO:0016787">
    <property type="term" value="F:hydrolase activity"/>
    <property type="evidence" value="ECO:0007669"/>
    <property type="project" value="UniProtKB-KW"/>
</dbReference>
<dbReference type="InterPro" id="IPR001279">
    <property type="entry name" value="Metallo-B-lactamas"/>
</dbReference>
<keyword evidence="2" id="KW-0378">Hydrolase</keyword>
<dbReference type="PANTHER" id="PTHR42951:SF15">
    <property type="entry name" value="METALLO-BETA-LACTAMASE SUPERFAMILY PROTEIN"/>
    <property type="match status" value="1"/>
</dbReference>
<accession>A0A387B8L4</accession>
<dbReference type="InterPro" id="IPR050855">
    <property type="entry name" value="NDM-1-like"/>
</dbReference>
<evidence type="ECO:0000313" key="3">
    <source>
        <dbReference type="Proteomes" id="UP000269374"/>
    </source>
</evidence>
<organism evidence="2 3">
    <name type="scientific">Lactococcus allomyrinae</name>
    <dbReference type="NCBI Taxonomy" id="2419773"/>
    <lineage>
        <taxon>Bacteria</taxon>
        <taxon>Bacillati</taxon>
        <taxon>Bacillota</taxon>
        <taxon>Bacilli</taxon>
        <taxon>Lactobacillales</taxon>
        <taxon>Streptococcaceae</taxon>
        <taxon>Lactococcus</taxon>
    </lineage>
</organism>
<dbReference type="SMART" id="SM00849">
    <property type="entry name" value="Lactamase_B"/>
    <property type="match status" value="1"/>
</dbReference>
<sequence>MLLYFSVFFNKQKGIITSKPFFLLLLFGNIEWFIKKRFLYFLVYNKDTRFEQERNQKMKIAENVEMLEVKIPRGEQTMTLYPTLIWNDNHLILIDAGLPSSGEIIAQTIKNAGFDVKDLTEILLTHQDIDHIGGTRELLDFAPQAKVYAHEIDAPFIDGKKTPTKLDALEQRKNTLSPTELPFYNMLKTGFATAQLPVDTLLRDGDVLDLCGGIETVFTPGHTPGHASFYLRSSKIMVVGDAANIANNNELHGSNPAMTWDNEKAEASLSKIKSYDLDGVISYHTGYLKF</sequence>
<proteinExistence type="predicted"/>
<evidence type="ECO:0000313" key="2">
    <source>
        <dbReference type="EMBL" id="AYG00033.1"/>
    </source>
</evidence>
<dbReference type="Proteomes" id="UP000269374">
    <property type="component" value="Chromosome"/>
</dbReference>
<protein>
    <submittedName>
        <fullName evidence="2">MBL fold metallo-hydrolase</fullName>
    </submittedName>
</protein>
<evidence type="ECO:0000259" key="1">
    <source>
        <dbReference type="SMART" id="SM00849"/>
    </source>
</evidence>
<dbReference type="EMBL" id="CP032627">
    <property type="protein sequence ID" value="AYG00033.1"/>
    <property type="molecule type" value="Genomic_DNA"/>
</dbReference>
<dbReference type="PANTHER" id="PTHR42951">
    <property type="entry name" value="METALLO-BETA-LACTAMASE DOMAIN-CONTAINING"/>
    <property type="match status" value="1"/>
</dbReference>
<dbReference type="CDD" id="cd07721">
    <property type="entry name" value="yflN-like_MBL-fold"/>
    <property type="match status" value="1"/>
</dbReference>
<dbReference type="SUPFAM" id="SSF56281">
    <property type="entry name" value="Metallo-hydrolase/oxidoreductase"/>
    <property type="match status" value="1"/>
</dbReference>